<dbReference type="Pfam" id="PF18306">
    <property type="entry name" value="LDcluster4"/>
    <property type="match status" value="1"/>
</dbReference>
<evidence type="ECO:0000313" key="2">
    <source>
        <dbReference type="Proteomes" id="UP001174909"/>
    </source>
</evidence>
<dbReference type="InterPro" id="IPR052341">
    <property type="entry name" value="LOG_family_nucleotidases"/>
</dbReference>
<accession>A0AA35RDD3</accession>
<dbReference type="NCBIfam" id="TIGR00725">
    <property type="entry name" value="TIGR00725 family protein"/>
    <property type="match status" value="1"/>
</dbReference>
<gene>
    <name evidence="1" type="ORF">GBAR_LOCUS5684</name>
</gene>
<protein>
    <submittedName>
        <fullName evidence="1">Uncharacterized protein AF_1126</fullName>
    </submittedName>
</protein>
<dbReference type="GO" id="GO:0005829">
    <property type="term" value="C:cytosol"/>
    <property type="evidence" value="ECO:0007669"/>
    <property type="project" value="TreeGrafter"/>
</dbReference>
<dbReference type="Gene3D" id="3.40.50.450">
    <property type="match status" value="1"/>
</dbReference>
<evidence type="ECO:0000313" key="1">
    <source>
        <dbReference type="EMBL" id="CAI8008286.1"/>
    </source>
</evidence>
<sequence length="178" mass="18140">MDRQLIISVIGESNARPHIAALAEQVGIELANRGVTIVCGGLGGVMEAACRGAKSAGGTTIGIMPGDNPLTANDYIDVPIITGIGYARNSVVVKTGMAAVAVGGAYGTLSEIGHALGDGIPVVGLETWEMTRSREPADSAIIRAVDAADAAEKAIAAAKQRLADIAAGRSTMPEIYNR</sequence>
<name>A0AA35RDD3_GEOBA</name>
<dbReference type="PANTHER" id="PTHR43393">
    <property type="entry name" value="CYTOKININ RIBOSIDE 5'-MONOPHOSPHATE PHOSPHORIBOHYDROLASE"/>
    <property type="match status" value="1"/>
</dbReference>
<dbReference type="InterPro" id="IPR005268">
    <property type="entry name" value="CHP00725"/>
</dbReference>
<reference evidence="1" key="1">
    <citation type="submission" date="2023-03" db="EMBL/GenBank/DDBJ databases">
        <authorList>
            <person name="Steffen K."/>
            <person name="Cardenas P."/>
        </authorList>
    </citation>
    <scope>NUCLEOTIDE SEQUENCE</scope>
</reference>
<dbReference type="PANTHER" id="PTHR43393:SF3">
    <property type="entry name" value="LYSINE DECARBOXYLASE-LIKE PROTEIN"/>
    <property type="match status" value="1"/>
</dbReference>
<keyword evidence="2" id="KW-1185">Reference proteome</keyword>
<proteinExistence type="predicted"/>
<dbReference type="AlphaFoldDB" id="A0AA35RDD3"/>
<dbReference type="Proteomes" id="UP001174909">
    <property type="component" value="Unassembled WGS sequence"/>
</dbReference>
<comment type="caution">
    <text evidence="1">The sequence shown here is derived from an EMBL/GenBank/DDBJ whole genome shotgun (WGS) entry which is preliminary data.</text>
</comment>
<dbReference type="EMBL" id="CASHTH010000832">
    <property type="protein sequence ID" value="CAI8008286.1"/>
    <property type="molecule type" value="Genomic_DNA"/>
</dbReference>
<dbReference type="SUPFAM" id="SSF102405">
    <property type="entry name" value="MCP/YpsA-like"/>
    <property type="match status" value="1"/>
</dbReference>
<dbReference type="InterPro" id="IPR041164">
    <property type="entry name" value="LDcluster4"/>
</dbReference>
<organism evidence="1 2">
    <name type="scientific">Geodia barretti</name>
    <name type="common">Barrett's horny sponge</name>
    <dbReference type="NCBI Taxonomy" id="519541"/>
    <lineage>
        <taxon>Eukaryota</taxon>
        <taxon>Metazoa</taxon>
        <taxon>Porifera</taxon>
        <taxon>Demospongiae</taxon>
        <taxon>Heteroscleromorpha</taxon>
        <taxon>Tetractinellida</taxon>
        <taxon>Astrophorina</taxon>
        <taxon>Geodiidae</taxon>
        <taxon>Geodia</taxon>
    </lineage>
</organism>